<evidence type="ECO:0000256" key="4">
    <source>
        <dbReference type="ARBA" id="ARBA00023306"/>
    </source>
</evidence>
<dbReference type="GO" id="GO:0051301">
    <property type="term" value="P:cell division"/>
    <property type="evidence" value="ECO:0007669"/>
    <property type="project" value="UniProtKB-KW"/>
</dbReference>
<dbReference type="Gene3D" id="1.10.472.10">
    <property type="entry name" value="Cyclin-like"/>
    <property type="match status" value="2"/>
</dbReference>
<comment type="similarity">
    <text evidence="1">Belongs to the cyclin family. Cyclin AB subfamily.</text>
</comment>
<dbReference type="Pfam" id="PF00134">
    <property type="entry name" value="Cyclin_N"/>
    <property type="match status" value="1"/>
</dbReference>
<dbReference type="EMBL" id="KL647820">
    <property type="protein sequence ID" value="KEY73570.1"/>
    <property type="molecule type" value="Genomic_DNA"/>
</dbReference>
<feature type="domain" description="Cyclin C-terminal" evidence="7">
    <location>
        <begin position="150"/>
        <end position="265"/>
    </location>
</feature>
<dbReference type="PANTHER" id="PTHR10177">
    <property type="entry name" value="CYCLINS"/>
    <property type="match status" value="1"/>
</dbReference>
<feature type="domain" description="Cyclin-like" evidence="6">
    <location>
        <begin position="154"/>
        <end position="235"/>
    </location>
</feature>
<dbReference type="Proteomes" id="UP000028045">
    <property type="component" value="Unassembled WGS sequence"/>
</dbReference>
<dbReference type="InterPro" id="IPR013763">
    <property type="entry name" value="Cyclin-like_dom"/>
</dbReference>
<dbReference type="FunFam" id="1.10.472.10:FF:000005">
    <property type="entry name" value="G2/mitotic-specific cyclin B"/>
    <property type="match status" value="1"/>
</dbReference>
<keyword evidence="9" id="KW-1185">Reference proteome</keyword>
<keyword evidence="4" id="KW-0131">Cell cycle</keyword>
<proteinExistence type="inferred from homology"/>
<dbReference type="Pfam" id="PF02984">
    <property type="entry name" value="Cyclin_C"/>
    <property type="match status" value="1"/>
</dbReference>
<dbReference type="SMART" id="SM00385">
    <property type="entry name" value="CYCLIN"/>
    <property type="match status" value="2"/>
</dbReference>
<dbReference type="InterPro" id="IPR036915">
    <property type="entry name" value="Cyclin-like_sf"/>
</dbReference>
<evidence type="ECO:0000256" key="3">
    <source>
        <dbReference type="ARBA" id="ARBA00023127"/>
    </source>
</evidence>
<evidence type="ECO:0000313" key="9">
    <source>
        <dbReference type="Proteomes" id="UP000028045"/>
    </source>
</evidence>
<dbReference type="AlphaFoldDB" id="A0A084B7P1"/>
<sequence>MTPEDFDKRSRNIIMVPEYEEDIFEHWREMEIKLLPSPHYMDNQTEINWSLRQGLMDWVVQVHGQLVLLPEVLFLAVNYIDRFLTHKIVSICKLQLVGVAAILIASKYGDNRYRFLQGIVSIIDEAYSIEEILKAERFMLNMLSFELGWPEPMSFLCRISKADDYNPETQTLAKYFLEVTIMDQRFVASPPSYLAAGAQCLSRFILNKGNWTKAHIHYSGYTLDQLSPLMTTMIECCEHPRRHHPAIFDKYSKTQFKKASTTVQLALGAGFIISQYLVPVPSAQRCVVPFGDAVGQPELKSNQKLSTLSLSLFNLNIHRSSQNVSNMVKSD</sequence>
<dbReference type="GO" id="GO:0044772">
    <property type="term" value="P:mitotic cell cycle phase transition"/>
    <property type="evidence" value="ECO:0007669"/>
    <property type="project" value="UniProtKB-ARBA"/>
</dbReference>
<evidence type="ECO:0000313" key="8">
    <source>
        <dbReference type="EMBL" id="KEY73570.1"/>
    </source>
</evidence>
<protein>
    <submittedName>
        <fullName evidence="8">Uncharacterized protein</fullName>
    </submittedName>
</protein>
<reference evidence="8 9" key="1">
    <citation type="journal article" date="2014" name="BMC Genomics">
        <title>Comparative genome sequencing reveals chemotype-specific gene clusters in the toxigenic black mold Stachybotrys.</title>
        <authorList>
            <person name="Semeiks J."/>
            <person name="Borek D."/>
            <person name="Otwinowski Z."/>
            <person name="Grishin N.V."/>
        </authorList>
    </citation>
    <scope>NUCLEOTIDE SEQUENCE [LARGE SCALE GENOMIC DNA]</scope>
    <source>
        <strain evidence="9">CBS 109288 / IBT 7711</strain>
    </source>
</reference>
<feature type="domain" description="Cyclin-like" evidence="6">
    <location>
        <begin position="57"/>
        <end position="141"/>
    </location>
</feature>
<gene>
    <name evidence="8" type="ORF">S7711_10176</name>
</gene>
<evidence type="ECO:0000259" key="6">
    <source>
        <dbReference type="SMART" id="SM00385"/>
    </source>
</evidence>
<evidence type="ECO:0000256" key="5">
    <source>
        <dbReference type="RuleBase" id="RU000383"/>
    </source>
</evidence>
<organism evidence="8 9">
    <name type="scientific">Stachybotrys chartarum (strain CBS 109288 / IBT 7711)</name>
    <name type="common">Toxic black mold</name>
    <name type="synonym">Stilbospora chartarum</name>
    <dbReference type="NCBI Taxonomy" id="1280523"/>
    <lineage>
        <taxon>Eukaryota</taxon>
        <taxon>Fungi</taxon>
        <taxon>Dikarya</taxon>
        <taxon>Ascomycota</taxon>
        <taxon>Pezizomycotina</taxon>
        <taxon>Sordariomycetes</taxon>
        <taxon>Hypocreomycetidae</taxon>
        <taxon>Hypocreales</taxon>
        <taxon>Stachybotryaceae</taxon>
        <taxon>Stachybotrys</taxon>
    </lineage>
</organism>
<dbReference type="InterPro" id="IPR048258">
    <property type="entry name" value="Cyclins_cyclin-box"/>
</dbReference>
<dbReference type="InterPro" id="IPR039361">
    <property type="entry name" value="Cyclin"/>
</dbReference>
<keyword evidence="3 5" id="KW-0195">Cyclin</keyword>
<dbReference type="CDD" id="cd20512">
    <property type="entry name" value="CYCLIN_CLBs_yeast_rpt2"/>
    <property type="match status" value="1"/>
</dbReference>
<evidence type="ECO:0000259" key="7">
    <source>
        <dbReference type="SMART" id="SM01332"/>
    </source>
</evidence>
<evidence type="ECO:0000256" key="2">
    <source>
        <dbReference type="ARBA" id="ARBA00022618"/>
    </source>
</evidence>
<dbReference type="SMART" id="SM01332">
    <property type="entry name" value="Cyclin_C"/>
    <property type="match status" value="1"/>
</dbReference>
<dbReference type="PROSITE" id="PS00292">
    <property type="entry name" value="CYCLINS"/>
    <property type="match status" value="1"/>
</dbReference>
<evidence type="ECO:0000256" key="1">
    <source>
        <dbReference type="ARBA" id="ARBA00006955"/>
    </source>
</evidence>
<dbReference type="GO" id="GO:0016538">
    <property type="term" value="F:cyclin-dependent protein serine/threonine kinase regulator activity"/>
    <property type="evidence" value="ECO:0007669"/>
    <property type="project" value="UniProtKB-ARBA"/>
</dbReference>
<accession>A0A084B7P1</accession>
<dbReference type="InterPro" id="IPR004367">
    <property type="entry name" value="Cyclin_C-dom"/>
</dbReference>
<dbReference type="InterPro" id="IPR006671">
    <property type="entry name" value="Cyclin_N"/>
</dbReference>
<dbReference type="SUPFAM" id="SSF47954">
    <property type="entry name" value="Cyclin-like"/>
    <property type="match status" value="2"/>
</dbReference>
<name>A0A084B7P1_STACB</name>
<dbReference type="HOGENOM" id="CLU_020695_2_4_1"/>
<keyword evidence="2" id="KW-0132">Cell division</keyword>
<dbReference type="OrthoDB" id="5590282at2759"/>